<keyword evidence="5" id="KW-1185">Reference proteome</keyword>
<dbReference type="GO" id="GO:0016616">
    <property type="term" value="F:oxidoreductase activity, acting on the CH-OH group of donors, NAD or NADP as acceptor"/>
    <property type="evidence" value="ECO:0007669"/>
    <property type="project" value="InterPro"/>
</dbReference>
<feature type="domain" description="3-beta hydroxysteroid dehydrogenase/isomerase" evidence="3">
    <location>
        <begin position="14"/>
        <end position="324"/>
    </location>
</feature>
<dbReference type="AlphaFoldDB" id="B8MQ90"/>
<dbReference type="OMA" id="STAHWFD"/>
<evidence type="ECO:0000259" key="3">
    <source>
        <dbReference type="Pfam" id="PF01073"/>
    </source>
</evidence>
<dbReference type="STRING" id="441959.B8MQ90"/>
<reference evidence="5" key="1">
    <citation type="journal article" date="2015" name="Genome Announc.">
        <title>Genome sequence of the AIDS-associated pathogen Penicillium marneffei (ATCC18224) and its near taxonomic relative Talaromyces stipitatus (ATCC10500).</title>
        <authorList>
            <person name="Nierman W.C."/>
            <person name="Fedorova-Abrams N.D."/>
            <person name="Andrianopoulos A."/>
        </authorList>
    </citation>
    <scope>NUCLEOTIDE SEQUENCE [LARGE SCALE GENOMIC DNA]</scope>
    <source>
        <strain evidence="5">ATCC 10500 / CBS 375.48 / QM 6759 / NRRL 1006</strain>
    </source>
</reference>
<evidence type="ECO:0000313" key="5">
    <source>
        <dbReference type="Proteomes" id="UP000001745"/>
    </source>
</evidence>
<dbReference type="SUPFAM" id="SSF51735">
    <property type="entry name" value="NAD(P)-binding Rossmann-fold domains"/>
    <property type="match status" value="1"/>
</dbReference>
<evidence type="ECO:0000313" key="4">
    <source>
        <dbReference type="EMBL" id="EED13237.1"/>
    </source>
</evidence>
<dbReference type="InterPro" id="IPR050177">
    <property type="entry name" value="Lipid_A_modif_metabolic_enz"/>
</dbReference>
<dbReference type="eggNOG" id="KOG1430">
    <property type="taxonomic scope" value="Eukaryota"/>
</dbReference>
<dbReference type="GO" id="GO:0006694">
    <property type="term" value="P:steroid biosynthetic process"/>
    <property type="evidence" value="ECO:0007669"/>
    <property type="project" value="InterPro"/>
</dbReference>
<dbReference type="RefSeq" id="XP_002487348.1">
    <property type="nucleotide sequence ID" value="XM_002487303.1"/>
</dbReference>
<dbReference type="PANTHER" id="PTHR43245:SF51">
    <property type="entry name" value="SHORT CHAIN DEHYDROGENASE_REDUCTASE FAMILY 42E, MEMBER 2"/>
    <property type="match status" value="1"/>
</dbReference>
<dbReference type="Gene3D" id="3.40.50.720">
    <property type="entry name" value="NAD(P)-binding Rossmann-like Domain"/>
    <property type="match status" value="1"/>
</dbReference>
<evidence type="ECO:0000256" key="1">
    <source>
        <dbReference type="ARBA" id="ARBA00009219"/>
    </source>
</evidence>
<accession>B8MQ90</accession>
<evidence type="ECO:0000256" key="2">
    <source>
        <dbReference type="ARBA" id="ARBA00023002"/>
    </source>
</evidence>
<protein>
    <submittedName>
        <fullName evidence="4">C-3 sterol dehydrogenase/C-4 decarboxylase</fullName>
    </submittedName>
</protein>
<keyword evidence="2" id="KW-0560">Oxidoreductase</keyword>
<dbReference type="HOGENOM" id="CLU_007383_6_8_1"/>
<dbReference type="VEuPathDB" id="FungiDB:TSTA_057280"/>
<dbReference type="OrthoDB" id="10058185at2759"/>
<dbReference type="InterPro" id="IPR036291">
    <property type="entry name" value="NAD(P)-bd_dom_sf"/>
</dbReference>
<proteinExistence type="inferred from homology"/>
<dbReference type="PhylomeDB" id="B8MQ90"/>
<dbReference type="PANTHER" id="PTHR43245">
    <property type="entry name" value="BIFUNCTIONAL POLYMYXIN RESISTANCE PROTEIN ARNA"/>
    <property type="match status" value="1"/>
</dbReference>
<dbReference type="Pfam" id="PF01073">
    <property type="entry name" value="3Beta_HSD"/>
    <property type="match status" value="1"/>
</dbReference>
<dbReference type="GeneID" id="8109959"/>
<dbReference type="FunCoup" id="B8MQ90">
    <property type="interactions" value="412"/>
</dbReference>
<comment type="similarity">
    <text evidence="1">Belongs to the 3-beta-HSD family.</text>
</comment>
<dbReference type="InterPro" id="IPR002225">
    <property type="entry name" value="3Beta_OHSteriod_DH/Estase"/>
</dbReference>
<organism evidence="4 5">
    <name type="scientific">Talaromyces stipitatus (strain ATCC 10500 / CBS 375.48 / QM 6759 / NRRL 1006)</name>
    <name type="common">Penicillium stipitatum</name>
    <dbReference type="NCBI Taxonomy" id="441959"/>
    <lineage>
        <taxon>Eukaryota</taxon>
        <taxon>Fungi</taxon>
        <taxon>Dikarya</taxon>
        <taxon>Ascomycota</taxon>
        <taxon>Pezizomycotina</taxon>
        <taxon>Eurotiomycetes</taxon>
        <taxon>Eurotiomycetidae</taxon>
        <taxon>Eurotiales</taxon>
        <taxon>Trichocomaceae</taxon>
        <taxon>Talaromyces</taxon>
        <taxon>Talaromyces sect. Talaromyces</taxon>
    </lineage>
</organism>
<dbReference type="EMBL" id="EQ962659">
    <property type="protein sequence ID" value="EED13237.1"/>
    <property type="molecule type" value="Genomic_DNA"/>
</dbReference>
<dbReference type="PROSITE" id="PS51257">
    <property type="entry name" value="PROKAR_LIPOPROTEIN"/>
    <property type="match status" value="1"/>
</dbReference>
<name>B8MQ90_TALSN</name>
<dbReference type="Proteomes" id="UP000001745">
    <property type="component" value="Unassembled WGS sequence"/>
</dbReference>
<gene>
    <name evidence="4" type="ORF">TSTA_057280</name>
</gene>
<sequence>MATKPPTLQLGTVLVVGGCGFLGWNIVNQLLSFPSETDASVALPHIENDPRFEYPGLKGRFPDYANTKVHIVDLRTSNNRLPGAEYHEGDLTSVSSMLDVFRKVKPDVVIHTAAPAPLGSTDEMLKKVNVDGTRTLIEVASGVHGDWGKKCRAFVYTSSASVIHDTKSDLINVNEDWPYVRGKAQLEYYSETKGLAEELVLKANKSNPTNMLTCAIRPAGITGEKDTLLSFKMLELGYLGSNTSLRLQLGDNNNLFDFTYVGNVAYAHLLAAYKLLATAGRYEAGQEAPLDYERVDGETFIITNDAPMYFWDFPRAMWNLLDRPVEPHQVWALPEGALTVIGGIFEGIYGLLGKTPRLTRKIVRYSCMTRFYSCRKAKDRLGYEAVIGMEEAIARTVSFWVANNYPEGKKVQ</sequence>
<dbReference type="InParanoid" id="B8MQ90"/>